<dbReference type="eggNOG" id="COG0317">
    <property type="taxonomic scope" value="Bacteria"/>
</dbReference>
<dbReference type="STRING" id="202956.BJN41_06790"/>
<organism evidence="1 2">
    <name type="scientific">Acinetobacter towneri</name>
    <dbReference type="NCBI Taxonomy" id="202956"/>
    <lineage>
        <taxon>Bacteria</taxon>
        <taxon>Pseudomonadati</taxon>
        <taxon>Pseudomonadota</taxon>
        <taxon>Gammaproteobacteria</taxon>
        <taxon>Moraxellales</taxon>
        <taxon>Moraxellaceae</taxon>
        <taxon>Acinetobacter</taxon>
    </lineage>
</organism>
<dbReference type="PANTHER" id="PTHR46246">
    <property type="entry name" value="GUANOSINE-3',5'-BIS(DIPHOSPHATE) 3'-PYROPHOSPHOHYDROLASE MESH1"/>
    <property type="match status" value="1"/>
</dbReference>
<dbReference type="EMBL" id="MKQS01000013">
    <property type="protein sequence ID" value="OFE43369.1"/>
    <property type="molecule type" value="Genomic_DNA"/>
</dbReference>
<dbReference type="PANTHER" id="PTHR46246:SF1">
    <property type="entry name" value="GUANOSINE-3',5'-BIS(DIPHOSPHATE) 3'-PYROPHOSPHOHYDROLASE MESH1"/>
    <property type="match status" value="1"/>
</dbReference>
<accession>A0A1E8E1B9</accession>
<protein>
    <submittedName>
        <fullName evidence="1">Guanosine-3',5'-bis(Diphosphate) 3'-pyrophosphohydrolase</fullName>
    </submittedName>
</protein>
<dbReference type="Gene3D" id="1.10.3210.10">
    <property type="entry name" value="Hypothetical protein af1432"/>
    <property type="match status" value="1"/>
</dbReference>
<evidence type="ECO:0000313" key="1">
    <source>
        <dbReference type="EMBL" id="OFE43369.1"/>
    </source>
</evidence>
<dbReference type="RefSeq" id="WP_070154555.1">
    <property type="nucleotide sequence ID" value="NZ_CP183897.1"/>
</dbReference>
<name>A0A1E8E1B9_9GAMM</name>
<dbReference type="GO" id="GO:0008893">
    <property type="term" value="F:guanosine-3',5'-bis(diphosphate) 3'-diphosphatase activity"/>
    <property type="evidence" value="ECO:0007669"/>
    <property type="project" value="TreeGrafter"/>
</dbReference>
<dbReference type="SUPFAM" id="SSF109604">
    <property type="entry name" value="HD-domain/PDEase-like"/>
    <property type="match status" value="1"/>
</dbReference>
<proteinExistence type="predicted"/>
<sequence>MSTLENAITLAVQLHAGQLDKGDQPYILHPLRVMLQLQQPDQQIVAVLHDILEDTHTTAQDLQNLGFQTHIIQAIQALTKLPHETRVQAAMRTAQNPLACAVKIADVKDNMNLARIPNPTARDLARLEEYRQVLDILQKAQQQSMIKD</sequence>
<dbReference type="InterPro" id="IPR052194">
    <property type="entry name" value="MESH1"/>
</dbReference>
<dbReference type="AlphaFoldDB" id="A0A1E8E1B9"/>
<keyword evidence="1" id="KW-0378">Hydrolase</keyword>
<reference evidence="1 2" key="1">
    <citation type="submission" date="2016-10" db="EMBL/GenBank/DDBJ databases">
        <title>Genome of airborne Acinetobacter sp. 5-2Ac02 in the hospital environment: Species near to Acinetobacter towneri.</title>
        <authorList>
            <person name="Barbosa B."/>
            <person name="Fernandez-Garcia L."/>
            <person name="Gato E."/>
            <person name="Leao R."/>
            <person name="Albano R."/>
            <person name="Fernandez B."/>
            <person name="Fernandez-Cuenca F."/>
            <person name="Marques E."/>
            <person name="Tomas M."/>
        </authorList>
    </citation>
    <scope>NUCLEOTIDE SEQUENCE [LARGE SCALE GENOMIC DNA]</scope>
    <source>
        <strain evidence="1 2">5-2Ac02</strain>
    </source>
</reference>
<evidence type="ECO:0000313" key="2">
    <source>
        <dbReference type="Proteomes" id="UP000186931"/>
    </source>
</evidence>
<gene>
    <name evidence="1" type="ORF">BJN41_06790</name>
</gene>
<dbReference type="Proteomes" id="UP000186931">
    <property type="component" value="Unassembled WGS sequence"/>
</dbReference>
<comment type="caution">
    <text evidence="1">The sequence shown here is derived from an EMBL/GenBank/DDBJ whole genome shotgun (WGS) entry which is preliminary data.</text>
</comment>